<protein>
    <submittedName>
        <fullName evidence="2">Uncharacterized protein</fullName>
    </submittedName>
</protein>
<keyword evidence="3" id="KW-1185">Reference proteome</keyword>
<gene>
    <name evidence="2" type="ORF">F0562_011438</name>
</gene>
<evidence type="ECO:0000256" key="1">
    <source>
        <dbReference type="SAM" id="Phobius"/>
    </source>
</evidence>
<keyword evidence="1" id="KW-0472">Membrane</keyword>
<proteinExistence type="predicted"/>
<reference evidence="2 3" key="1">
    <citation type="submission" date="2019-09" db="EMBL/GenBank/DDBJ databases">
        <title>A chromosome-level genome assembly of the Chinese tupelo Nyssa sinensis.</title>
        <authorList>
            <person name="Yang X."/>
            <person name="Kang M."/>
            <person name="Yang Y."/>
            <person name="Xiong H."/>
            <person name="Wang M."/>
            <person name="Zhang Z."/>
            <person name="Wang Z."/>
            <person name="Wu H."/>
            <person name="Ma T."/>
            <person name="Liu J."/>
            <person name="Xi Z."/>
        </authorList>
    </citation>
    <scope>NUCLEOTIDE SEQUENCE [LARGE SCALE GENOMIC DNA]</scope>
    <source>
        <strain evidence="2">J267</strain>
        <tissue evidence="2">Leaf</tissue>
    </source>
</reference>
<organism evidence="2 3">
    <name type="scientific">Nyssa sinensis</name>
    <dbReference type="NCBI Taxonomy" id="561372"/>
    <lineage>
        <taxon>Eukaryota</taxon>
        <taxon>Viridiplantae</taxon>
        <taxon>Streptophyta</taxon>
        <taxon>Embryophyta</taxon>
        <taxon>Tracheophyta</taxon>
        <taxon>Spermatophyta</taxon>
        <taxon>Magnoliopsida</taxon>
        <taxon>eudicotyledons</taxon>
        <taxon>Gunneridae</taxon>
        <taxon>Pentapetalae</taxon>
        <taxon>asterids</taxon>
        <taxon>Cornales</taxon>
        <taxon>Nyssaceae</taxon>
        <taxon>Nyssa</taxon>
    </lineage>
</organism>
<feature type="transmembrane region" description="Helical" evidence="1">
    <location>
        <begin position="26"/>
        <end position="49"/>
    </location>
</feature>
<sequence>MQKTDLRDLHRREAQPPYLRSNGGGLIWGFTLTVNSALLHRLSLVATLARRGRKFYTDIRSFKLNFDQYRYQVKC</sequence>
<accession>A0A5J5A410</accession>
<name>A0A5J5A410_9ASTE</name>
<evidence type="ECO:0000313" key="2">
    <source>
        <dbReference type="EMBL" id="KAA8524924.1"/>
    </source>
</evidence>
<dbReference type="EMBL" id="CM018047">
    <property type="protein sequence ID" value="KAA8524924.1"/>
    <property type="molecule type" value="Genomic_DNA"/>
</dbReference>
<dbReference type="Proteomes" id="UP000325577">
    <property type="component" value="Linkage Group LG4"/>
</dbReference>
<keyword evidence="1" id="KW-0812">Transmembrane</keyword>
<dbReference type="AlphaFoldDB" id="A0A5J5A410"/>
<keyword evidence="1" id="KW-1133">Transmembrane helix</keyword>
<evidence type="ECO:0000313" key="3">
    <source>
        <dbReference type="Proteomes" id="UP000325577"/>
    </source>
</evidence>